<dbReference type="AlphaFoldDB" id="A0A6C0KQL5"/>
<evidence type="ECO:0000313" key="2">
    <source>
        <dbReference type="EMBL" id="QHU20305.1"/>
    </source>
</evidence>
<feature type="region of interest" description="Disordered" evidence="1">
    <location>
        <begin position="1"/>
        <end position="45"/>
    </location>
</feature>
<proteinExistence type="predicted"/>
<dbReference type="EMBL" id="MN740968">
    <property type="protein sequence ID" value="QHU20305.1"/>
    <property type="molecule type" value="Genomic_DNA"/>
</dbReference>
<feature type="compositionally biased region" description="Basic residues" evidence="1">
    <location>
        <begin position="1"/>
        <end position="38"/>
    </location>
</feature>
<organism evidence="2">
    <name type="scientific">viral metagenome</name>
    <dbReference type="NCBI Taxonomy" id="1070528"/>
    <lineage>
        <taxon>unclassified sequences</taxon>
        <taxon>metagenomes</taxon>
        <taxon>organismal metagenomes</taxon>
    </lineage>
</organism>
<evidence type="ECO:0000256" key="1">
    <source>
        <dbReference type="SAM" id="MobiDB-lite"/>
    </source>
</evidence>
<reference evidence="2" key="1">
    <citation type="journal article" date="2020" name="Nature">
        <title>Giant virus diversity and host interactions through global metagenomics.</title>
        <authorList>
            <person name="Schulz F."/>
            <person name="Roux S."/>
            <person name="Paez-Espino D."/>
            <person name="Jungbluth S."/>
            <person name="Walsh D.A."/>
            <person name="Denef V.J."/>
            <person name="McMahon K.D."/>
            <person name="Konstantinidis K.T."/>
            <person name="Eloe-Fadrosh E.A."/>
            <person name="Kyrpides N.C."/>
            <person name="Woyke T."/>
        </authorList>
    </citation>
    <scope>NUCLEOTIDE SEQUENCE</scope>
    <source>
        <strain evidence="2">GVMAG-S-3300013093-109</strain>
    </source>
</reference>
<protein>
    <submittedName>
        <fullName evidence="2">Uncharacterized protein</fullName>
    </submittedName>
</protein>
<name>A0A6C0KQL5_9ZZZZ</name>
<sequence length="88" mass="10349">MRRMMKSRKHRKNKRPATRKQREKRTRHNRTLRKRIRGGHVDQETTETLEGVPIESRETAMVAGPGFSMSAGEYEAMMEQLDRDGSDY</sequence>
<accession>A0A6C0KQL5</accession>